<dbReference type="EMBL" id="CAJQZP010001271">
    <property type="protein sequence ID" value="CAG5035455.1"/>
    <property type="molecule type" value="Genomic_DNA"/>
</dbReference>
<organism evidence="1 2">
    <name type="scientific">Parnassius apollo</name>
    <name type="common">Apollo butterfly</name>
    <name type="synonym">Papilio apollo</name>
    <dbReference type="NCBI Taxonomy" id="110799"/>
    <lineage>
        <taxon>Eukaryota</taxon>
        <taxon>Metazoa</taxon>
        <taxon>Ecdysozoa</taxon>
        <taxon>Arthropoda</taxon>
        <taxon>Hexapoda</taxon>
        <taxon>Insecta</taxon>
        <taxon>Pterygota</taxon>
        <taxon>Neoptera</taxon>
        <taxon>Endopterygota</taxon>
        <taxon>Lepidoptera</taxon>
        <taxon>Glossata</taxon>
        <taxon>Ditrysia</taxon>
        <taxon>Papilionoidea</taxon>
        <taxon>Papilionidae</taxon>
        <taxon>Parnassiinae</taxon>
        <taxon>Parnassini</taxon>
        <taxon>Parnassius</taxon>
        <taxon>Parnassius</taxon>
    </lineage>
</organism>
<sequence>MDLHLHLTVASRALDRKWGKPIDLDTPEEITTCIPAVVDNPTTTFSSEEYLKSIKRNRPKPYSRIDVRRRSKANVKLCDSFSNISVARVPSTSDFRSLDNTLDSGFVRSSFDISEITVTNDLAFDIERTENETFEEVISDTNSSTKMLQYIKRKVFKTFKVSSSLTVNNKLVRI</sequence>
<dbReference type="AlphaFoldDB" id="A0A8S3XNF5"/>
<name>A0A8S3XNF5_PARAO</name>
<accession>A0A8S3XNF5</accession>
<keyword evidence="2" id="KW-1185">Reference proteome</keyword>
<proteinExistence type="predicted"/>
<evidence type="ECO:0000313" key="1">
    <source>
        <dbReference type="EMBL" id="CAG5035455.1"/>
    </source>
</evidence>
<dbReference type="Proteomes" id="UP000691718">
    <property type="component" value="Unassembled WGS sequence"/>
</dbReference>
<protein>
    <submittedName>
        <fullName evidence="1">(apollo) hypothetical protein</fullName>
    </submittedName>
</protein>
<dbReference type="OrthoDB" id="7287572at2759"/>
<comment type="caution">
    <text evidence="1">The sequence shown here is derived from an EMBL/GenBank/DDBJ whole genome shotgun (WGS) entry which is preliminary data.</text>
</comment>
<evidence type="ECO:0000313" key="2">
    <source>
        <dbReference type="Proteomes" id="UP000691718"/>
    </source>
</evidence>
<gene>
    <name evidence="1" type="ORF">PAPOLLO_LOCUS20561</name>
</gene>
<reference evidence="1" key="1">
    <citation type="submission" date="2021-04" db="EMBL/GenBank/DDBJ databases">
        <authorList>
            <person name="Tunstrom K."/>
        </authorList>
    </citation>
    <scope>NUCLEOTIDE SEQUENCE</scope>
</reference>